<evidence type="ECO:0000259" key="2">
    <source>
        <dbReference type="PROSITE" id="PS51746"/>
    </source>
</evidence>
<proteinExistence type="predicted"/>
<protein>
    <recommendedName>
        <fullName evidence="2">PPM-type phosphatase domain-containing protein</fullName>
    </recommendedName>
</protein>
<dbReference type="InterPro" id="IPR036457">
    <property type="entry name" value="PPM-type-like_dom_sf"/>
</dbReference>
<dbReference type="PANTHER" id="PTHR13832:SF631">
    <property type="entry name" value="PROTEIN PHOSPHATASE 2C 21-RELATED"/>
    <property type="match status" value="1"/>
</dbReference>
<sequence length="421" mass="47686">MEHITAKLGGSDQAKVLHDTLPKKRNELYCHGHDFRKSDSFWFLNTEGNKSGIYNLSKDHKPDLEVEKERILKAGGFIHGGRINGSLNLTRAFGDMELKQKKVLPAEKQMVTADPDINTHTICFTDLTTMVPFVDGGSNIAAQKFHVSVSSKISLPLLTETTISLTSLVSSAWSALTTSNQLPLVKLQGCLYGYKDTASESYESRCQRRSLSGIEENTISEYKNVKEKKFIDKTVDAAAWPTQFTIPTTTTFPSLKVKLAFSLTPTWYKLVKLCHSEMYPNPGVNPLERRGYLYGSVMALLMGIVGVMRLTNNMPRRLTEAVVKKMTDLDEKCRSMDAQAKIYLEREKILDAALRRVDQLELQLSETKKALDGTMTRQHEIMAYIEKKKKRKNSYCSSCIQWKNADMETMKLLQETIFFHT</sequence>
<dbReference type="EMBL" id="CACVBM020001200">
    <property type="protein sequence ID" value="CAA7038888.1"/>
    <property type="molecule type" value="Genomic_DNA"/>
</dbReference>
<dbReference type="InterPro" id="IPR001932">
    <property type="entry name" value="PPM-type_phosphatase-like_dom"/>
</dbReference>
<dbReference type="AlphaFoldDB" id="A0A6D2K7T1"/>
<dbReference type="Pfam" id="PF00481">
    <property type="entry name" value="PP2C"/>
    <property type="match status" value="1"/>
</dbReference>
<feature type="domain" description="PPM-type phosphatase" evidence="2">
    <location>
        <begin position="1"/>
        <end position="168"/>
    </location>
</feature>
<evidence type="ECO:0000313" key="4">
    <source>
        <dbReference type="EMBL" id="CAA7049006.1"/>
    </source>
</evidence>
<name>A0A6D2K7T1_9BRAS</name>
<dbReference type="Gene3D" id="3.60.40.10">
    <property type="entry name" value="PPM-type phosphatase domain"/>
    <property type="match status" value="1"/>
</dbReference>
<dbReference type="EMBL" id="CACVBM020001404">
    <property type="protein sequence ID" value="CAA7049006.1"/>
    <property type="molecule type" value="Genomic_DNA"/>
</dbReference>
<organism evidence="4 5">
    <name type="scientific">Microthlaspi erraticum</name>
    <dbReference type="NCBI Taxonomy" id="1685480"/>
    <lineage>
        <taxon>Eukaryota</taxon>
        <taxon>Viridiplantae</taxon>
        <taxon>Streptophyta</taxon>
        <taxon>Embryophyta</taxon>
        <taxon>Tracheophyta</taxon>
        <taxon>Spermatophyta</taxon>
        <taxon>Magnoliopsida</taxon>
        <taxon>eudicotyledons</taxon>
        <taxon>Gunneridae</taxon>
        <taxon>Pentapetalae</taxon>
        <taxon>rosids</taxon>
        <taxon>malvids</taxon>
        <taxon>Brassicales</taxon>
        <taxon>Brassicaceae</taxon>
        <taxon>Coluteocarpeae</taxon>
        <taxon>Microthlaspi</taxon>
    </lineage>
</organism>
<keyword evidence="1" id="KW-0175">Coiled coil</keyword>
<dbReference type="SUPFAM" id="SSF81606">
    <property type="entry name" value="PP2C-like"/>
    <property type="match status" value="1"/>
</dbReference>
<dbReference type="OrthoDB" id="1111739at2759"/>
<dbReference type="Proteomes" id="UP000467841">
    <property type="component" value="Unassembled WGS sequence"/>
</dbReference>
<feature type="coiled-coil region" evidence="1">
    <location>
        <begin position="350"/>
        <end position="377"/>
    </location>
</feature>
<evidence type="ECO:0000313" key="5">
    <source>
        <dbReference type="Proteomes" id="UP000467841"/>
    </source>
</evidence>
<dbReference type="PANTHER" id="PTHR13832">
    <property type="entry name" value="PROTEIN PHOSPHATASE 2C"/>
    <property type="match status" value="1"/>
</dbReference>
<dbReference type="CDD" id="cd00143">
    <property type="entry name" value="PP2Cc"/>
    <property type="match status" value="1"/>
</dbReference>
<dbReference type="PROSITE" id="PS51746">
    <property type="entry name" value="PPM_2"/>
    <property type="match status" value="1"/>
</dbReference>
<accession>A0A6D2K7T1</accession>
<evidence type="ECO:0000256" key="1">
    <source>
        <dbReference type="SAM" id="Coils"/>
    </source>
</evidence>
<keyword evidence="5" id="KW-1185">Reference proteome</keyword>
<evidence type="ECO:0000313" key="3">
    <source>
        <dbReference type="EMBL" id="CAA7038888.1"/>
    </source>
</evidence>
<reference evidence="4 5" key="1">
    <citation type="submission" date="2020-01" db="EMBL/GenBank/DDBJ databases">
        <authorList>
            <person name="Mishra B."/>
        </authorList>
    </citation>
    <scope>NUCLEOTIDE SEQUENCE [LARGE SCALE GENOMIC DNA]</scope>
</reference>
<dbReference type="GO" id="GO:0004722">
    <property type="term" value="F:protein serine/threonine phosphatase activity"/>
    <property type="evidence" value="ECO:0007669"/>
    <property type="project" value="InterPro"/>
</dbReference>
<dbReference type="InterPro" id="IPR015655">
    <property type="entry name" value="PP2C"/>
</dbReference>
<gene>
    <name evidence="3" type="ORF">MERR_LOCUS26123</name>
    <name evidence="4" type="ORF">MERR_LOCUS36241</name>
</gene>